<protein>
    <submittedName>
        <fullName evidence="2">Uncharacterized protein</fullName>
    </submittedName>
</protein>
<name>A0ABS0L7K1_9BACT</name>
<keyword evidence="3" id="KW-1185">Reference proteome</keyword>
<evidence type="ECO:0000313" key="3">
    <source>
        <dbReference type="Proteomes" id="UP000601099"/>
    </source>
</evidence>
<dbReference type="EMBL" id="JADWYK010000019">
    <property type="protein sequence ID" value="MBG8556077.1"/>
    <property type="molecule type" value="Genomic_DNA"/>
</dbReference>
<sequence length="237" mass="25029">MAHMKMAFIVVFTLFLLFALSGLAWRRIKSKSKPADLVAKSNHRSVWSFHYGPATILPSREVVAPSSPPTPGKALARLMPDEDQQVQEEQARAVAAVDSEATKNRTDEQAQQPNTPGPASGKDAGTAPLQSSRHAPGAKVNVLDMLGTDRTEPAVAPATAEAATVADSEPAEPEAAGEATVPQAIYSNPLTEATRTKNDEANRKAAAELRKSNRAALRTGTDSQKAALTALIKEGSA</sequence>
<evidence type="ECO:0000256" key="1">
    <source>
        <dbReference type="SAM" id="MobiDB-lite"/>
    </source>
</evidence>
<organism evidence="2 3">
    <name type="scientific">Hymenobacter guriensis</name>
    <dbReference type="NCBI Taxonomy" id="2793065"/>
    <lineage>
        <taxon>Bacteria</taxon>
        <taxon>Pseudomonadati</taxon>
        <taxon>Bacteroidota</taxon>
        <taxon>Cytophagia</taxon>
        <taxon>Cytophagales</taxon>
        <taxon>Hymenobacteraceae</taxon>
        <taxon>Hymenobacter</taxon>
    </lineage>
</organism>
<feature type="region of interest" description="Disordered" evidence="1">
    <location>
        <begin position="82"/>
        <end position="137"/>
    </location>
</feature>
<proteinExistence type="predicted"/>
<comment type="caution">
    <text evidence="2">The sequence shown here is derived from an EMBL/GenBank/DDBJ whole genome shotgun (WGS) entry which is preliminary data.</text>
</comment>
<reference evidence="2 3" key="1">
    <citation type="submission" date="2020-11" db="EMBL/GenBank/DDBJ databases">
        <title>Hymenobacter sp.</title>
        <authorList>
            <person name="Kim M.K."/>
        </authorList>
    </citation>
    <scope>NUCLEOTIDE SEQUENCE [LARGE SCALE GENOMIC DNA]</scope>
    <source>
        <strain evidence="2 3">BT594</strain>
    </source>
</reference>
<accession>A0ABS0L7K1</accession>
<gene>
    <name evidence="2" type="ORF">I5L79_21210</name>
</gene>
<dbReference type="RefSeq" id="WP_231403248.1">
    <property type="nucleotide sequence ID" value="NZ_JADWYK010000019.1"/>
</dbReference>
<evidence type="ECO:0000313" key="2">
    <source>
        <dbReference type="EMBL" id="MBG8556077.1"/>
    </source>
</evidence>
<dbReference type="Proteomes" id="UP000601099">
    <property type="component" value="Unassembled WGS sequence"/>
</dbReference>